<dbReference type="AlphaFoldDB" id="A0A8X7CLQ3"/>
<reference evidence="1" key="1">
    <citation type="submission" date="2020-08" db="EMBL/GenBank/DDBJ databases">
        <title>Multicomponent nature underlies the extraordinary mechanical properties of spider dragline silk.</title>
        <authorList>
            <person name="Kono N."/>
            <person name="Nakamura H."/>
            <person name="Mori M."/>
            <person name="Yoshida Y."/>
            <person name="Ohtoshi R."/>
            <person name="Malay A.D."/>
            <person name="Moran D.A.P."/>
            <person name="Tomita M."/>
            <person name="Numata K."/>
            <person name="Arakawa K."/>
        </authorList>
    </citation>
    <scope>NUCLEOTIDE SEQUENCE</scope>
</reference>
<organism evidence="1 2">
    <name type="scientific">Trichonephila inaurata madagascariensis</name>
    <dbReference type="NCBI Taxonomy" id="2747483"/>
    <lineage>
        <taxon>Eukaryota</taxon>
        <taxon>Metazoa</taxon>
        <taxon>Ecdysozoa</taxon>
        <taxon>Arthropoda</taxon>
        <taxon>Chelicerata</taxon>
        <taxon>Arachnida</taxon>
        <taxon>Araneae</taxon>
        <taxon>Araneomorphae</taxon>
        <taxon>Entelegynae</taxon>
        <taxon>Araneoidea</taxon>
        <taxon>Nephilidae</taxon>
        <taxon>Trichonephila</taxon>
        <taxon>Trichonephila inaurata</taxon>
    </lineage>
</organism>
<evidence type="ECO:0000313" key="1">
    <source>
        <dbReference type="EMBL" id="GFY77629.1"/>
    </source>
</evidence>
<accession>A0A8X7CLQ3</accession>
<comment type="caution">
    <text evidence="1">The sequence shown here is derived from an EMBL/GenBank/DDBJ whole genome shotgun (WGS) entry which is preliminary data.</text>
</comment>
<dbReference type="OrthoDB" id="6764844at2759"/>
<protein>
    <submittedName>
        <fullName evidence="1">Uncharacterized protein</fullName>
    </submittedName>
</protein>
<proteinExistence type="predicted"/>
<sequence length="79" mass="9495">MWNLFSRPEESTRMLRNSLLKIEELTEDIPFFNTITNFESEQNKGPEEANIREEMVRKKDSLKFKEFNGIFYTEKTTIL</sequence>
<keyword evidence="2" id="KW-1185">Reference proteome</keyword>
<dbReference type="Proteomes" id="UP000886998">
    <property type="component" value="Unassembled WGS sequence"/>
</dbReference>
<evidence type="ECO:0000313" key="2">
    <source>
        <dbReference type="Proteomes" id="UP000886998"/>
    </source>
</evidence>
<gene>
    <name evidence="1" type="ORF">TNIN_427511</name>
</gene>
<dbReference type="EMBL" id="BMAV01022538">
    <property type="protein sequence ID" value="GFY77629.1"/>
    <property type="molecule type" value="Genomic_DNA"/>
</dbReference>
<name>A0A8X7CLQ3_9ARAC</name>